<evidence type="ECO:0000256" key="4">
    <source>
        <dbReference type="ARBA" id="ARBA00022692"/>
    </source>
</evidence>
<dbReference type="PANTHER" id="PTHR30221">
    <property type="entry name" value="SMALL-CONDUCTANCE MECHANOSENSITIVE CHANNEL"/>
    <property type="match status" value="1"/>
</dbReference>
<dbReference type="Pfam" id="PF00924">
    <property type="entry name" value="MS_channel_2nd"/>
    <property type="match status" value="1"/>
</dbReference>
<organism evidence="9">
    <name type="scientific">marine sediment metagenome</name>
    <dbReference type="NCBI Taxonomy" id="412755"/>
    <lineage>
        <taxon>unclassified sequences</taxon>
        <taxon>metagenomes</taxon>
        <taxon>ecological metagenomes</taxon>
    </lineage>
</organism>
<evidence type="ECO:0000259" key="7">
    <source>
        <dbReference type="Pfam" id="PF00924"/>
    </source>
</evidence>
<dbReference type="PROSITE" id="PS01246">
    <property type="entry name" value="UPF0003"/>
    <property type="match status" value="1"/>
</dbReference>
<dbReference type="GO" id="GO:0005886">
    <property type="term" value="C:plasma membrane"/>
    <property type="evidence" value="ECO:0007669"/>
    <property type="project" value="UniProtKB-SubCell"/>
</dbReference>
<evidence type="ECO:0000256" key="6">
    <source>
        <dbReference type="ARBA" id="ARBA00023136"/>
    </source>
</evidence>
<name>X0SSM3_9ZZZZ</name>
<feature type="domain" description="Mechanosensitive ion channel MscS" evidence="7">
    <location>
        <begin position="1"/>
        <end position="44"/>
    </location>
</feature>
<reference evidence="9" key="1">
    <citation type="journal article" date="2014" name="Front. Microbiol.">
        <title>High frequency of phylogenetically diverse reductive dehalogenase-homologous genes in deep subseafloor sedimentary metagenomes.</title>
        <authorList>
            <person name="Kawai M."/>
            <person name="Futagami T."/>
            <person name="Toyoda A."/>
            <person name="Takaki Y."/>
            <person name="Nishi S."/>
            <person name="Hori S."/>
            <person name="Arai W."/>
            <person name="Tsubouchi T."/>
            <person name="Morono Y."/>
            <person name="Uchiyama I."/>
            <person name="Ito T."/>
            <person name="Fujiyama A."/>
            <person name="Inagaki F."/>
            <person name="Takami H."/>
        </authorList>
    </citation>
    <scope>NUCLEOTIDE SEQUENCE</scope>
    <source>
        <strain evidence="9">Expedition CK06-06</strain>
    </source>
</reference>
<dbReference type="GO" id="GO:0008381">
    <property type="term" value="F:mechanosensitive monoatomic ion channel activity"/>
    <property type="evidence" value="ECO:0007669"/>
    <property type="project" value="InterPro"/>
</dbReference>
<dbReference type="InterPro" id="IPR023408">
    <property type="entry name" value="MscS_beta-dom_sf"/>
</dbReference>
<keyword evidence="3" id="KW-1003">Cell membrane</keyword>
<dbReference type="InterPro" id="IPR011066">
    <property type="entry name" value="MscS_channel_C_sf"/>
</dbReference>
<comment type="similarity">
    <text evidence="2">Belongs to the MscS (TC 1.A.23) family.</text>
</comment>
<dbReference type="EMBL" id="BARS01000902">
    <property type="protein sequence ID" value="GAF83959.1"/>
    <property type="molecule type" value="Genomic_DNA"/>
</dbReference>
<evidence type="ECO:0000256" key="2">
    <source>
        <dbReference type="ARBA" id="ARBA00008017"/>
    </source>
</evidence>
<keyword evidence="5" id="KW-1133">Transmembrane helix</keyword>
<evidence type="ECO:0000259" key="8">
    <source>
        <dbReference type="Pfam" id="PF21082"/>
    </source>
</evidence>
<dbReference type="InterPro" id="IPR049278">
    <property type="entry name" value="MS_channel_C"/>
</dbReference>
<dbReference type="SUPFAM" id="SSF50182">
    <property type="entry name" value="Sm-like ribonucleoproteins"/>
    <property type="match status" value="1"/>
</dbReference>
<dbReference type="PANTHER" id="PTHR30221:SF1">
    <property type="entry name" value="SMALL-CONDUCTANCE MECHANOSENSITIVE CHANNEL"/>
    <property type="match status" value="1"/>
</dbReference>
<protein>
    <recommendedName>
        <fullName evidence="10">Mechanosensitive ion channel family protein</fullName>
    </recommendedName>
</protein>
<accession>X0SSM3</accession>
<evidence type="ECO:0000313" key="9">
    <source>
        <dbReference type="EMBL" id="GAF83959.1"/>
    </source>
</evidence>
<dbReference type="InterPro" id="IPR006686">
    <property type="entry name" value="MscS_channel_CS"/>
</dbReference>
<comment type="subcellular location">
    <subcellularLocation>
        <location evidence="1">Cell membrane</location>
        <topology evidence="1">Multi-pass membrane protein</topology>
    </subcellularLocation>
</comment>
<dbReference type="InterPro" id="IPR010920">
    <property type="entry name" value="LSM_dom_sf"/>
</dbReference>
<evidence type="ECO:0000256" key="3">
    <source>
        <dbReference type="ARBA" id="ARBA00022475"/>
    </source>
</evidence>
<proteinExistence type="inferred from homology"/>
<dbReference type="SUPFAM" id="SSF82689">
    <property type="entry name" value="Mechanosensitive channel protein MscS (YggB), C-terminal domain"/>
    <property type="match status" value="1"/>
</dbReference>
<dbReference type="Gene3D" id="3.30.70.100">
    <property type="match status" value="1"/>
</dbReference>
<dbReference type="InterPro" id="IPR045275">
    <property type="entry name" value="MscS_archaea/bacteria_type"/>
</dbReference>
<feature type="domain" description="Mechanosensitive ion channel MscS C-terminal" evidence="8">
    <location>
        <begin position="54"/>
        <end position="141"/>
    </location>
</feature>
<comment type="caution">
    <text evidence="9">The sequence shown here is derived from an EMBL/GenBank/DDBJ whole genome shotgun (WGS) entry which is preliminary data.</text>
</comment>
<dbReference type="Gene3D" id="2.30.30.60">
    <property type="match status" value="1"/>
</dbReference>
<dbReference type="InterPro" id="IPR006685">
    <property type="entry name" value="MscS_channel_2nd"/>
</dbReference>
<evidence type="ECO:0008006" key="10">
    <source>
        <dbReference type="Google" id="ProtNLM"/>
    </source>
</evidence>
<sequence>RVKIGEHDGTVQEVGFRSTRIRTLTGHLVTVPNAVVAASPVENIGRRPYIRRTLDVTVTYDTPAEKVARAVRILEEMLQARKDHFPPDLPGKVYFNEFNAASLNIIVYYWFTPPDWWEYLAFTHDFNIELLRRFNEEGIEFAFPTQTLYLKQDSPLKADVRLAGEGPQPPAR</sequence>
<gene>
    <name evidence="9" type="ORF">S01H1_01963</name>
</gene>
<keyword evidence="4" id="KW-0812">Transmembrane</keyword>
<dbReference type="Pfam" id="PF21082">
    <property type="entry name" value="MS_channel_3rd"/>
    <property type="match status" value="1"/>
</dbReference>
<evidence type="ECO:0000256" key="5">
    <source>
        <dbReference type="ARBA" id="ARBA00022989"/>
    </source>
</evidence>
<keyword evidence="6" id="KW-0472">Membrane</keyword>
<evidence type="ECO:0000256" key="1">
    <source>
        <dbReference type="ARBA" id="ARBA00004651"/>
    </source>
</evidence>
<dbReference type="AlphaFoldDB" id="X0SSM3"/>
<feature type="non-terminal residue" evidence="9">
    <location>
        <position position="1"/>
    </location>
</feature>